<sequence length="368" mass="41499">MLGGYGSLAGGYEAAAFRALTGCTKQETWERRMGNDAWRRGELRDDSMNTFQYRSGDDVSADELWQQLEGWSSRNFLMSASVKASKGEVERRRPDGLIEGHAYSVLMTITVGHNLEGGPFRLLKLRNPWGSEAEWTGDWSDGSDTWTRWPQVADALNFRAAADGFFWMTWEDFIRTFSSLQVSHKTMRTGPGATRRAAWDRQRQEDAVSAQPDKKGAGASAPAAWSWLDVGDQWKPYEGALAASIEAAFGDAKRDTVDLHAGHTLHLEINFEDMMQYNVMTRRGRPVRREVPADPAVDGTWEWQDTDSSWKAYHPSACGQIALACRAGRQGTLLYAGRWKYWVDLRRSVQINMSTHTERPIRHRAGGQ</sequence>
<protein>
    <submittedName>
        <fullName evidence="10">Family c2 unassigned peptidase (C02 family)</fullName>
    </submittedName>
</protein>
<reference evidence="11" key="1">
    <citation type="journal article" date="2015" name="PLoS Genet.">
        <title>Genome Sequence and Transcriptome Analyses of Chrysochromulina tobin: Metabolic Tools for Enhanced Algal Fitness in the Prominent Order Prymnesiales (Haptophyceae).</title>
        <authorList>
            <person name="Hovde B.T."/>
            <person name="Deodato C.R."/>
            <person name="Hunsperger H.M."/>
            <person name="Ryken S.A."/>
            <person name="Yost W."/>
            <person name="Jha R.K."/>
            <person name="Patterson J."/>
            <person name="Monnat R.J. Jr."/>
            <person name="Barlow S.B."/>
            <person name="Starkenburg S.R."/>
            <person name="Cattolico R.A."/>
        </authorList>
    </citation>
    <scope>NUCLEOTIDE SEQUENCE</scope>
    <source>
        <strain evidence="11">CCMP291</strain>
    </source>
</reference>
<evidence type="ECO:0000313" key="11">
    <source>
        <dbReference type="Proteomes" id="UP000037460"/>
    </source>
</evidence>
<dbReference type="InterPro" id="IPR004170">
    <property type="entry name" value="WWE_dom"/>
</dbReference>
<accession>A0A0M0JUH2</accession>
<feature type="active site" evidence="5">
    <location>
        <position position="127"/>
    </location>
</feature>
<dbReference type="Gene3D" id="3.30.720.50">
    <property type="match status" value="2"/>
</dbReference>
<evidence type="ECO:0000256" key="1">
    <source>
        <dbReference type="ARBA" id="ARBA00007623"/>
    </source>
</evidence>
<comment type="similarity">
    <text evidence="1">Belongs to the peptidase C2 family.</text>
</comment>
<dbReference type="EMBL" id="JWZX01002276">
    <property type="protein sequence ID" value="KOO30165.1"/>
    <property type="molecule type" value="Genomic_DNA"/>
</dbReference>
<dbReference type="InterPro" id="IPR018123">
    <property type="entry name" value="WWE-dom_subgr"/>
</dbReference>
<evidence type="ECO:0000256" key="5">
    <source>
        <dbReference type="PIRSR" id="PIRSR622684-1"/>
    </source>
</evidence>
<proteinExistence type="inferred from homology"/>
<dbReference type="GO" id="GO:0008270">
    <property type="term" value="F:zinc ion binding"/>
    <property type="evidence" value="ECO:0007669"/>
    <property type="project" value="InterPro"/>
</dbReference>
<feature type="domain" description="WWE" evidence="9">
    <location>
        <begin position="209"/>
        <end position="289"/>
    </location>
</feature>
<evidence type="ECO:0000256" key="6">
    <source>
        <dbReference type="PROSITE-ProRule" id="PRU00239"/>
    </source>
</evidence>
<dbReference type="Gene3D" id="3.90.70.10">
    <property type="entry name" value="Cysteine proteinases"/>
    <property type="match status" value="1"/>
</dbReference>
<keyword evidence="4" id="KW-0788">Thiol protease</keyword>
<dbReference type="SMART" id="SM00678">
    <property type="entry name" value="WWE"/>
    <property type="match status" value="1"/>
</dbReference>
<evidence type="ECO:0000256" key="4">
    <source>
        <dbReference type="ARBA" id="ARBA00022807"/>
    </source>
</evidence>
<keyword evidence="11" id="KW-1185">Reference proteome</keyword>
<evidence type="ECO:0000256" key="2">
    <source>
        <dbReference type="ARBA" id="ARBA00022670"/>
    </source>
</evidence>
<dbReference type="InterPro" id="IPR001300">
    <property type="entry name" value="Peptidase_C2_calpain_cat"/>
</dbReference>
<dbReference type="SUPFAM" id="SSF54001">
    <property type="entry name" value="Cysteine proteinases"/>
    <property type="match status" value="1"/>
</dbReference>
<evidence type="ECO:0000256" key="3">
    <source>
        <dbReference type="ARBA" id="ARBA00022801"/>
    </source>
</evidence>
<evidence type="ECO:0000259" key="8">
    <source>
        <dbReference type="PROSITE" id="PS50203"/>
    </source>
</evidence>
<name>A0A0M0JUH2_9EUKA</name>
<dbReference type="GO" id="GO:0006508">
    <property type="term" value="P:proteolysis"/>
    <property type="evidence" value="ECO:0007669"/>
    <property type="project" value="UniProtKB-KW"/>
</dbReference>
<keyword evidence="2" id="KW-0645">Protease</keyword>
<evidence type="ECO:0000256" key="7">
    <source>
        <dbReference type="SAM" id="MobiDB-lite"/>
    </source>
</evidence>
<dbReference type="PANTHER" id="PTHR10183">
    <property type="entry name" value="CALPAIN"/>
    <property type="match status" value="1"/>
</dbReference>
<keyword evidence="3" id="KW-0378">Hydrolase</keyword>
<dbReference type="SMART" id="SM00230">
    <property type="entry name" value="CysPc"/>
    <property type="match status" value="1"/>
</dbReference>
<dbReference type="AlphaFoldDB" id="A0A0M0JUH2"/>
<dbReference type="Pfam" id="PF02825">
    <property type="entry name" value="WWE"/>
    <property type="match status" value="2"/>
</dbReference>
<dbReference type="SUPFAM" id="SSF117839">
    <property type="entry name" value="WWE domain"/>
    <property type="match status" value="2"/>
</dbReference>
<feature type="domain" description="Calpain catalytic" evidence="8">
    <location>
        <begin position="1"/>
        <end position="186"/>
    </location>
</feature>
<dbReference type="GO" id="GO:0004198">
    <property type="term" value="F:calcium-dependent cysteine-type endopeptidase activity"/>
    <property type="evidence" value="ECO:0007669"/>
    <property type="project" value="InterPro"/>
</dbReference>
<dbReference type="InterPro" id="IPR022684">
    <property type="entry name" value="Calpain_cysteine_protease"/>
</dbReference>
<organism evidence="10 11">
    <name type="scientific">Chrysochromulina tobinii</name>
    <dbReference type="NCBI Taxonomy" id="1460289"/>
    <lineage>
        <taxon>Eukaryota</taxon>
        <taxon>Haptista</taxon>
        <taxon>Haptophyta</taxon>
        <taxon>Prymnesiophyceae</taxon>
        <taxon>Prymnesiales</taxon>
        <taxon>Chrysochromulinaceae</taxon>
        <taxon>Chrysochromulina</taxon>
    </lineage>
</organism>
<dbReference type="OrthoDB" id="424753at2759"/>
<evidence type="ECO:0000313" key="10">
    <source>
        <dbReference type="EMBL" id="KOO30165.1"/>
    </source>
</evidence>
<dbReference type="PROSITE" id="PS50918">
    <property type="entry name" value="WWE"/>
    <property type="match status" value="1"/>
</dbReference>
<dbReference type="PANTHER" id="PTHR10183:SF379">
    <property type="entry name" value="CALPAIN-5"/>
    <property type="match status" value="1"/>
</dbReference>
<dbReference type="PROSITE" id="PS50203">
    <property type="entry name" value="CALPAIN_CAT"/>
    <property type="match status" value="1"/>
</dbReference>
<dbReference type="InterPro" id="IPR037197">
    <property type="entry name" value="WWE_dom_sf"/>
</dbReference>
<comment type="caution">
    <text evidence="6">Lacks conserved residue(s) required for the propagation of feature annotation.</text>
</comment>
<feature type="region of interest" description="Disordered" evidence="7">
    <location>
        <begin position="188"/>
        <end position="220"/>
    </location>
</feature>
<dbReference type="Pfam" id="PF00648">
    <property type="entry name" value="Peptidase_C2"/>
    <property type="match status" value="1"/>
</dbReference>
<gene>
    <name evidence="10" type="ORF">Ctob_016358</name>
</gene>
<feature type="active site" evidence="5">
    <location>
        <position position="101"/>
    </location>
</feature>
<evidence type="ECO:0000259" key="9">
    <source>
        <dbReference type="PROSITE" id="PS50918"/>
    </source>
</evidence>
<feature type="compositionally biased region" description="Basic and acidic residues" evidence="7">
    <location>
        <begin position="197"/>
        <end position="216"/>
    </location>
</feature>
<dbReference type="InterPro" id="IPR038765">
    <property type="entry name" value="Papain-like_cys_pep_sf"/>
</dbReference>
<comment type="caution">
    <text evidence="10">The sequence shown here is derived from an EMBL/GenBank/DDBJ whole genome shotgun (WGS) entry which is preliminary data.</text>
</comment>
<dbReference type="Proteomes" id="UP000037460">
    <property type="component" value="Unassembled WGS sequence"/>
</dbReference>